<evidence type="ECO:0000313" key="1">
    <source>
        <dbReference type="EMBL" id="JAD47154.1"/>
    </source>
</evidence>
<reference evidence="1" key="2">
    <citation type="journal article" date="2015" name="Data Brief">
        <title>Shoot transcriptome of the giant reed, Arundo donax.</title>
        <authorList>
            <person name="Barrero R.A."/>
            <person name="Guerrero F.D."/>
            <person name="Moolhuijzen P."/>
            <person name="Goolsby J.A."/>
            <person name="Tidwell J."/>
            <person name="Bellgard S.E."/>
            <person name="Bellgard M.I."/>
        </authorList>
    </citation>
    <scope>NUCLEOTIDE SEQUENCE</scope>
    <source>
        <tissue evidence="1">Shoot tissue taken approximately 20 cm above the soil surface</tissue>
    </source>
</reference>
<proteinExistence type="predicted"/>
<reference evidence="1" key="1">
    <citation type="submission" date="2014-09" db="EMBL/GenBank/DDBJ databases">
        <authorList>
            <person name="Magalhaes I.L.F."/>
            <person name="Oliveira U."/>
            <person name="Santos F.R."/>
            <person name="Vidigal T.H.D.A."/>
            <person name="Brescovit A.D."/>
            <person name="Santos A.J."/>
        </authorList>
    </citation>
    <scope>NUCLEOTIDE SEQUENCE</scope>
    <source>
        <tissue evidence="1">Shoot tissue taken approximately 20 cm above the soil surface</tissue>
    </source>
</reference>
<accession>A0A0A9A674</accession>
<name>A0A0A9A674_ARUDO</name>
<organism evidence="1">
    <name type="scientific">Arundo donax</name>
    <name type="common">Giant reed</name>
    <name type="synonym">Donax arundinaceus</name>
    <dbReference type="NCBI Taxonomy" id="35708"/>
    <lineage>
        <taxon>Eukaryota</taxon>
        <taxon>Viridiplantae</taxon>
        <taxon>Streptophyta</taxon>
        <taxon>Embryophyta</taxon>
        <taxon>Tracheophyta</taxon>
        <taxon>Spermatophyta</taxon>
        <taxon>Magnoliopsida</taxon>
        <taxon>Liliopsida</taxon>
        <taxon>Poales</taxon>
        <taxon>Poaceae</taxon>
        <taxon>PACMAD clade</taxon>
        <taxon>Arundinoideae</taxon>
        <taxon>Arundineae</taxon>
        <taxon>Arundo</taxon>
    </lineage>
</organism>
<protein>
    <submittedName>
        <fullName evidence="1">Uncharacterized protein</fullName>
    </submittedName>
</protein>
<dbReference type="AlphaFoldDB" id="A0A0A9A674"/>
<dbReference type="EMBL" id="GBRH01250741">
    <property type="protein sequence ID" value="JAD47154.1"/>
    <property type="molecule type" value="Transcribed_RNA"/>
</dbReference>
<sequence>MMRIRDQCMGQPRLNTNQGSACVDQAQHPGWEFTMLVASWL</sequence>